<dbReference type="AlphaFoldDB" id="A0A2P5AU78"/>
<protein>
    <submittedName>
        <fullName evidence="1">Uncharacterized protein</fullName>
    </submittedName>
</protein>
<sequence length="114" mass="13090">PRPQTKSASCLAQSEVLPHLSIGLIQLSSKRTLLPSTLSLKSRSFVPLQQLLLLSPSPLWRSKIRLANQLEMAHEPVEQVGSRWLCKRWNARRSRRRPEMEVREENDLGLVEDI</sequence>
<organism evidence="1 2">
    <name type="scientific">Trema orientale</name>
    <name type="common">Charcoal tree</name>
    <name type="synonym">Celtis orientalis</name>
    <dbReference type="NCBI Taxonomy" id="63057"/>
    <lineage>
        <taxon>Eukaryota</taxon>
        <taxon>Viridiplantae</taxon>
        <taxon>Streptophyta</taxon>
        <taxon>Embryophyta</taxon>
        <taxon>Tracheophyta</taxon>
        <taxon>Spermatophyta</taxon>
        <taxon>Magnoliopsida</taxon>
        <taxon>eudicotyledons</taxon>
        <taxon>Gunneridae</taxon>
        <taxon>Pentapetalae</taxon>
        <taxon>rosids</taxon>
        <taxon>fabids</taxon>
        <taxon>Rosales</taxon>
        <taxon>Cannabaceae</taxon>
        <taxon>Trema</taxon>
    </lineage>
</organism>
<dbReference type="Proteomes" id="UP000237000">
    <property type="component" value="Unassembled WGS sequence"/>
</dbReference>
<gene>
    <name evidence="1" type="ORF">TorRG33x02_341350</name>
</gene>
<evidence type="ECO:0000313" key="1">
    <source>
        <dbReference type="EMBL" id="PON40038.1"/>
    </source>
</evidence>
<reference evidence="2" key="1">
    <citation type="submission" date="2016-06" db="EMBL/GenBank/DDBJ databases">
        <title>Parallel loss of symbiosis genes in relatives of nitrogen-fixing non-legume Parasponia.</title>
        <authorList>
            <person name="Van Velzen R."/>
            <person name="Holmer R."/>
            <person name="Bu F."/>
            <person name="Rutten L."/>
            <person name="Van Zeijl A."/>
            <person name="Liu W."/>
            <person name="Santuari L."/>
            <person name="Cao Q."/>
            <person name="Sharma T."/>
            <person name="Shen D."/>
            <person name="Roswanjaya Y."/>
            <person name="Wardhani T."/>
            <person name="Kalhor M.S."/>
            <person name="Jansen J."/>
            <person name="Van den Hoogen J."/>
            <person name="Gungor B."/>
            <person name="Hartog M."/>
            <person name="Hontelez J."/>
            <person name="Verver J."/>
            <person name="Yang W.-C."/>
            <person name="Schijlen E."/>
            <person name="Repin R."/>
            <person name="Schilthuizen M."/>
            <person name="Schranz E."/>
            <person name="Heidstra R."/>
            <person name="Miyata K."/>
            <person name="Fedorova E."/>
            <person name="Kohlen W."/>
            <person name="Bisseling T."/>
            <person name="Smit S."/>
            <person name="Geurts R."/>
        </authorList>
    </citation>
    <scope>NUCLEOTIDE SEQUENCE [LARGE SCALE GENOMIC DNA]</scope>
    <source>
        <strain evidence="2">cv. RG33-2</strain>
    </source>
</reference>
<dbReference type="STRING" id="63057.A0A2P5AU78"/>
<proteinExistence type="predicted"/>
<feature type="non-terminal residue" evidence="1">
    <location>
        <position position="1"/>
    </location>
</feature>
<accession>A0A2P5AU78</accession>
<evidence type="ECO:0000313" key="2">
    <source>
        <dbReference type="Proteomes" id="UP000237000"/>
    </source>
</evidence>
<dbReference type="InParanoid" id="A0A2P5AU78"/>
<dbReference type="EMBL" id="JXTC01000699">
    <property type="protein sequence ID" value="PON40038.1"/>
    <property type="molecule type" value="Genomic_DNA"/>
</dbReference>
<name>A0A2P5AU78_TREOI</name>
<comment type="caution">
    <text evidence="1">The sequence shown here is derived from an EMBL/GenBank/DDBJ whole genome shotgun (WGS) entry which is preliminary data.</text>
</comment>
<keyword evidence="2" id="KW-1185">Reference proteome</keyword>
<dbReference type="OrthoDB" id="783438at2759"/>